<protein>
    <submittedName>
        <fullName evidence="2">Uncharacterized protein</fullName>
    </submittedName>
</protein>
<sequence length="101" mass="11667">MRLNARSLDSGEDRESCEPLRSGASITENQFYSSTDKRNISSNIQKDIRHHTSPQQDAVKFVFEKYNPFQNLDGSGKEMGELVYPRDSMLFEGRNHVHYIL</sequence>
<evidence type="ECO:0000313" key="2">
    <source>
        <dbReference type="EMBL" id="ERE80766.1"/>
    </source>
</evidence>
<dbReference type="EMBL" id="KE670920">
    <property type="protein sequence ID" value="ERE80766.1"/>
    <property type="molecule type" value="Genomic_DNA"/>
</dbReference>
<name>A0A061IF51_CRIGR</name>
<evidence type="ECO:0000256" key="1">
    <source>
        <dbReference type="SAM" id="MobiDB-lite"/>
    </source>
</evidence>
<feature type="compositionally biased region" description="Polar residues" evidence="1">
    <location>
        <begin position="24"/>
        <end position="38"/>
    </location>
</feature>
<organism evidence="2 3">
    <name type="scientific">Cricetulus griseus</name>
    <name type="common">Chinese hamster</name>
    <name type="synonym">Cricetulus barabensis griseus</name>
    <dbReference type="NCBI Taxonomy" id="10029"/>
    <lineage>
        <taxon>Eukaryota</taxon>
        <taxon>Metazoa</taxon>
        <taxon>Chordata</taxon>
        <taxon>Craniata</taxon>
        <taxon>Vertebrata</taxon>
        <taxon>Euteleostomi</taxon>
        <taxon>Mammalia</taxon>
        <taxon>Eutheria</taxon>
        <taxon>Euarchontoglires</taxon>
        <taxon>Glires</taxon>
        <taxon>Rodentia</taxon>
        <taxon>Myomorpha</taxon>
        <taxon>Muroidea</taxon>
        <taxon>Cricetidae</taxon>
        <taxon>Cricetinae</taxon>
        <taxon>Cricetulus</taxon>
    </lineage>
</organism>
<dbReference type="Proteomes" id="UP000030759">
    <property type="component" value="Unassembled WGS sequence"/>
</dbReference>
<proteinExistence type="predicted"/>
<evidence type="ECO:0000313" key="3">
    <source>
        <dbReference type="Proteomes" id="UP000030759"/>
    </source>
</evidence>
<gene>
    <name evidence="2" type="ORF">H671_3g8625</name>
</gene>
<accession>A0A061IF51</accession>
<feature type="region of interest" description="Disordered" evidence="1">
    <location>
        <begin position="1"/>
        <end position="38"/>
    </location>
</feature>
<reference evidence="3" key="1">
    <citation type="journal article" date="2013" name="Nat. Biotechnol.">
        <title>Chinese hamster genome sequenced from sorted chromosomes.</title>
        <authorList>
            <person name="Brinkrolf K."/>
            <person name="Rupp O."/>
            <person name="Laux H."/>
            <person name="Kollin F."/>
            <person name="Ernst W."/>
            <person name="Linke B."/>
            <person name="Kofler R."/>
            <person name="Romand S."/>
            <person name="Hesse F."/>
            <person name="Budach W.E."/>
            <person name="Galosy S."/>
            <person name="Muller D."/>
            <person name="Noll T."/>
            <person name="Wienberg J."/>
            <person name="Jostock T."/>
            <person name="Leonard M."/>
            <person name="Grillari J."/>
            <person name="Tauch A."/>
            <person name="Goesmann A."/>
            <person name="Helk B."/>
            <person name="Mott J.E."/>
            <person name="Puhler A."/>
            <person name="Borth N."/>
        </authorList>
    </citation>
    <scope>NUCLEOTIDE SEQUENCE [LARGE SCALE GENOMIC DNA]</scope>
    <source>
        <strain evidence="3">17A/GY</strain>
    </source>
</reference>
<dbReference type="AlphaFoldDB" id="A0A061IF51"/>
<feature type="compositionally biased region" description="Basic and acidic residues" evidence="1">
    <location>
        <begin position="9"/>
        <end position="18"/>
    </location>
</feature>